<evidence type="ECO:0008006" key="3">
    <source>
        <dbReference type="Google" id="ProtNLM"/>
    </source>
</evidence>
<proteinExistence type="predicted"/>
<reference evidence="1" key="1">
    <citation type="submission" date="2020-01" db="EMBL/GenBank/DDBJ databases">
        <title>Identification and distribution of gene clusters putatively required for synthesis of sphingolipid metabolism inhibitors in phylogenetically diverse species of the filamentous fungus Fusarium.</title>
        <authorList>
            <person name="Kim H.-S."/>
            <person name="Busman M."/>
            <person name="Brown D.W."/>
            <person name="Divon H."/>
            <person name="Uhlig S."/>
            <person name="Proctor R.H."/>
        </authorList>
    </citation>
    <scope>NUCLEOTIDE SEQUENCE</scope>
    <source>
        <strain evidence="1">NRRL 53441</strain>
    </source>
</reference>
<gene>
    <name evidence="1" type="ORF">F53441_8641</name>
</gene>
<name>A0A8H4KD98_9HYPO</name>
<keyword evidence="2" id="KW-1185">Reference proteome</keyword>
<sequence>MKGIPSLQIYSTRKVHAPKNVECLGCIRMFISYSAMMLHSEADTCKSGAALQSIDYMVTDYYDDYGSWDHDHDDNFRCLSCYDDFDRMSALLQHVESESCDTSIFSTTWKIILISCSQLRPETFSRG</sequence>
<dbReference type="AlphaFoldDB" id="A0A8H4KD98"/>
<dbReference type="Proteomes" id="UP000605986">
    <property type="component" value="Unassembled WGS sequence"/>
</dbReference>
<evidence type="ECO:0000313" key="2">
    <source>
        <dbReference type="Proteomes" id="UP000605986"/>
    </source>
</evidence>
<dbReference type="EMBL" id="JAADJG010000371">
    <property type="protein sequence ID" value="KAF4447891.1"/>
    <property type="molecule type" value="Genomic_DNA"/>
</dbReference>
<protein>
    <recommendedName>
        <fullName evidence="3">C2H2-type domain-containing protein</fullName>
    </recommendedName>
</protein>
<dbReference type="OrthoDB" id="6105938at2759"/>
<organism evidence="1 2">
    <name type="scientific">Fusarium austroafricanum</name>
    <dbReference type="NCBI Taxonomy" id="2364996"/>
    <lineage>
        <taxon>Eukaryota</taxon>
        <taxon>Fungi</taxon>
        <taxon>Dikarya</taxon>
        <taxon>Ascomycota</taxon>
        <taxon>Pezizomycotina</taxon>
        <taxon>Sordariomycetes</taxon>
        <taxon>Hypocreomycetidae</taxon>
        <taxon>Hypocreales</taxon>
        <taxon>Nectriaceae</taxon>
        <taxon>Fusarium</taxon>
        <taxon>Fusarium concolor species complex</taxon>
    </lineage>
</organism>
<accession>A0A8H4KD98</accession>
<evidence type="ECO:0000313" key="1">
    <source>
        <dbReference type="EMBL" id="KAF4447891.1"/>
    </source>
</evidence>
<comment type="caution">
    <text evidence="1">The sequence shown here is derived from an EMBL/GenBank/DDBJ whole genome shotgun (WGS) entry which is preliminary data.</text>
</comment>